<keyword evidence="1 7" id="KW-0245">EGF-like domain</keyword>
<dbReference type="GO" id="GO:0005509">
    <property type="term" value="F:calcium ion binding"/>
    <property type="evidence" value="ECO:0007669"/>
    <property type="project" value="InterPro"/>
</dbReference>
<dbReference type="PANTHER" id="PTHR46393:SF7">
    <property type="entry name" value="COMPLEMENT C2"/>
    <property type="match status" value="1"/>
</dbReference>
<dbReference type="PROSITE" id="PS50026">
    <property type="entry name" value="EGF_3"/>
    <property type="match status" value="1"/>
</dbReference>
<dbReference type="InterPro" id="IPR001881">
    <property type="entry name" value="EGF-like_Ca-bd_dom"/>
</dbReference>
<dbReference type="InterPro" id="IPR000436">
    <property type="entry name" value="Sushi_SCR_CCP_dom"/>
</dbReference>
<feature type="domain" description="EGF-like" evidence="9">
    <location>
        <begin position="99"/>
        <end position="130"/>
    </location>
</feature>
<evidence type="ECO:0000256" key="8">
    <source>
        <dbReference type="PROSITE-ProRule" id="PRU00302"/>
    </source>
</evidence>
<dbReference type="CDD" id="cd00054">
    <property type="entry name" value="EGF_CA"/>
    <property type="match status" value="1"/>
</dbReference>
<dbReference type="SUPFAM" id="SSF57535">
    <property type="entry name" value="Complement control module/SCR domain"/>
    <property type="match status" value="1"/>
</dbReference>
<name>A0A8C4UR48_FALTI</name>
<feature type="disulfide bond" evidence="8">
    <location>
        <begin position="67"/>
        <end position="94"/>
    </location>
</feature>
<dbReference type="AlphaFoldDB" id="A0A8C4UR48"/>
<dbReference type="Ensembl" id="ENSFTIT00000015876.1">
    <property type="protein sequence ID" value="ENSFTIP00000015230.1"/>
    <property type="gene ID" value="ENSFTIG00000010109.1"/>
</dbReference>
<protein>
    <submittedName>
        <fullName evidence="11">Uncharacterized protein</fullName>
    </submittedName>
</protein>
<evidence type="ECO:0000256" key="6">
    <source>
        <dbReference type="ARBA" id="ARBA00023180"/>
    </source>
</evidence>
<comment type="caution">
    <text evidence="7">Lacks conserved residue(s) required for the propagation of feature annotation.</text>
</comment>
<feature type="domain" description="Sushi" evidence="10">
    <location>
        <begin position="39"/>
        <end position="96"/>
    </location>
</feature>
<keyword evidence="12" id="KW-1185">Reference proteome</keyword>
<accession>A0A8C4UR48</accession>
<dbReference type="Pfam" id="PF07645">
    <property type="entry name" value="EGF_CA"/>
    <property type="match status" value="1"/>
</dbReference>
<organism evidence="11 12">
    <name type="scientific">Falco tinnunculus</name>
    <name type="common">Common kestrel</name>
    <dbReference type="NCBI Taxonomy" id="100819"/>
    <lineage>
        <taxon>Eukaryota</taxon>
        <taxon>Metazoa</taxon>
        <taxon>Chordata</taxon>
        <taxon>Craniata</taxon>
        <taxon>Vertebrata</taxon>
        <taxon>Euteleostomi</taxon>
        <taxon>Archelosauria</taxon>
        <taxon>Archosauria</taxon>
        <taxon>Dinosauria</taxon>
        <taxon>Saurischia</taxon>
        <taxon>Theropoda</taxon>
        <taxon>Coelurosauria</taxon>
        <taxon>Aves</taxon>
        <taxon>Neognathae</taxon>
        <taxon>Neoaves</taxon>
        <taxon>Telluraves</taxon>
        <taxon>Australaves</taxon>
        <taxon>Falconiformes</taxon>
        <taxon>Falconidae</taxon>
        <taxon>Falco</taxon>
    </lineage>
</organism>
<keyword evidence="5 8" id="KW-1015">Disulfide bond</keyword>
<dbReference type="OrthoDB" id="4062651at2759"/>
<evidence type="ECO:0000256" key="7">
    <source>
        <dbReference type="PROSITE-ProRule" id="PRU00076"/>
    </source>
</evidence>
<dbReference type="Gene3D" id="2.10.25.10">
    <property type="entry name" value="Laminin"/>
    <property type="match status" value="2"/>
</dbReference>
<evidence type="ECO:0000313" key="11">
    <source>
        <dbReference type="Ensembl" id="ENSFTIP00000015230.1"/>
    </source>
</evidence>
<reference evidence="11" key="2">
    <citation type="submission" date="2025-09" db="UniProtKB">
        <authorList>
            <consortium name="Ensembl"/>
        </authorList>
    </citation>
    <scope>IDENTIFICATION</scope>
</reference>
<evidence type="ECO:0000256" key="3">
    <source>
        <dbReference type="ARBA" id="ARBA00022729"/>
    </source>
</evidence>
<dbReference type="InterPro" id="IPR018097">
    <property type="entry name" value="EGF_Ca-bd_CS"/>
</dbReference>
<dbReference type="PROSITE" id="PS01187">
    <property type="entry name" value="EGF_CA"/>
    <property type="match status" value="1"/>
</dbReference>
<dbReference type="InterPro" id="IPR049883">
    <property type="entry name" value="NOTCH1_EGF-like"/>
</dbReference>
<evidence type="ECO:0000259" key="10">
    <source>
        <dbReference type="PROSITE" id="PS50923"/>
    </source>
</evidence>
<evidence type="ECO:0000256" key="5">
    <source>
        <dbReference type="ARBA" id="ARBA00023157"/>
    </source>
</evidence>
<evidence type="ECO:0000256" key="1">
    <source>
        <dbReference type="ARBA" id="ARBA00022536"/>
    </source>
</evidence>
<dbReference type="PROSITE" id="PS00010">
    <property type="entry name" value="ASX_HYDROXYL"/>
    <property type="match status" value="1"/>
</dbReference>
<keyword evidence="3" id="KW-0732">Signal</keyword>
<keyword evidence="4" id="KW-0677">Repeat</keyword>
<reference evidence="11" key="1">
    <citation type="submission" date="2025-08" db="UniProtKB">
        <authorList>
            <consortium name="Ensembl"/>
        </authorList>
    </citation>
    <scope>IDENTIFICATION</scope>
</reference>
<dbReference type="SMART" id="SM00181">
    <property type="entry name" value="EGF"/>
    <property type="match status" value="2"/>
</dbReference>
<evidence type="ECO:0000256" key="2">
    <source>
        <dbReference type="ARBA" id="ARBA00022659"/>
    </source>
</evidence>
<dbReference type="InterPro" id="IPR000152">
    <property type="entry name" value="EGF-type_Asp/Asn_hydroxyl_site"/>
</dbReference>
<dbReference type="InterPro" id="IPR035976">
    <property type="entry name" value="Sushi/SCR/CCP_sf"/>
</dbReference>
<dbReference type="Gene3D" id="2.10.70.10">
    <property type="entry name" value="Complement Module, domain 1"/>
    <property type="match status" value="1"/>
</dbReference>
<dbReference type="Pfam" id="PF00008">
    <property type="entry name" value="EGF"/>
    <property type="match status" value="1"/>
</dbReference>
<dbReference type="PANTHER" id="PTHR46393">
    <property type="entry name" value="SUSHI DOMAIN-CONTAINING PROTEIN"/>
    <property type="match status" value="1"/>
</dbReference>
<dbReference type="SMART" id="SM00179">
    <property type="entry name" value="EGF_CA"/>
    <property type="match status" value="2"/>
</dbReference>
<dbReference type="InterPro" id="IPR000742">
    <property type="entry name" value="EGF"/>
</dbReference>
<evidence type="ECO:0000313" key="12">
    <source>
        <dbReference type="Proteomes" id="UP000694562"/>
    </source>
</evidence>
<keyword evidence="2 8" id="KW-0768">Sushi</keyword>
<evidence type="ECO:0000256" key="4">
    <source>
        <dbReference type="ARBA" id="ARBA00022737"/>
    </source>
</evidence>
<sequence>MGPSSRPPAGSLARDPQLLAGVGSSLAMSVLTCVCLSAETCPQLAVPLNGRMLGRSMRVGHDVHFVCDAGFRLVGSETRACQHDCTWSGTQPFCRSEVDIDDCSSNPCANSGTCLDGNRSYTCLCPQDCDTRCPPTAWVMLSNASFSCQPRCAESRVGSWRCSCDAGGNCLGGDRTPVMSHSVPPDVDECQLFQSSPRTRLCLHNCLILPGSYCCLCRPGYLLHADRSACKGKRGGCRAGSIPREQGVTVCINTFGGHHCVRPKCPLPRHNTSYVKTSPAAWLPPPPPSTTCRSGPTVLCPASSSRRPPPAPQATVCISPSWAAGDRAPLPCGAPASRWESWCSPALWQGQPHWRWSWSWS</sequence>
<dbReference type="SMART" id="SM00032">
    <property type="entry name" value="CCP"/>
    <property type="match status" value="1"/>
</dbReference>
<dbReference type="PRINTS" id="PR00010">
    <property type="entry name" value="EGFBLOOD"/>
</dbReference>
<dbReference type="Proteomes" id="UP000694562">
    <property type="component" value="Unplaced"/>
</dbReference>
<keyword evidence="6" id="KW-0325">Glycoprotein</keyword>
<proteinExistence type="predicted"/>
<evidence type="ECO:0000259" key="9">
    <source>
        <dbReference type="PROSITE" id="PS50026"/>
    </source>
</evidence>
<dbReference type="SUPFAM" id="SSF57196">
    <property type="entry name" value="EGF/Laminin"/>
    <property type="match status" value="2"/>
</dbReference>
<dbReference type="Pfam" id="PF00084">
    <property type="entry name" value="Sushi"/>
    <property type="match status" value="1"/>
</dbReference>
<dbReference type="CDD" id="cd00033">
    <property type="entry name" value="CCP"/>
    <property type="match status" value="1"/>
</dbReference>
<dbReference type="OMA" id="KIPHATY"/>
<dbReference type="PROSITE" id="PS50923">
    <property type="entry name" value="SUSHI"/>
    <property type="match status" value="1"/>
</dbReference>